<accession>A0A5B8XKL5</accession>
<feature type="signal peptide" evidence="1">
    <location>
        <begin position="1"/>
        <end position="18"/>
    </location>
</feature>
<dbReference type="AlphaFoldDB" id="A0A5B8XKL5"/>
<feature type="chain" id="PRO_5023119202" evidence="1">
    <location>
        <begin position="19"/>
        <end position="623"/>
    </location>
</feature>
<dbReference type="KEGG" id="bbae:FRD01_02280"/>
<dbReference type="EMBL" id="CP042467">
    <property type="protein sequence ID" value="QED26105.1"/>
    <property type="molecule type" value="Genomic_DNA"/>
</dbReference>
<organism evidence="2 3">
    <name type="scientific">Microvenator marinus</name>
    <dbReference type="NCBI Taxonomy" id="2600177"/>
    <lineage>
        <taxon>Bacteria</taxon>
        <taxon>Deltaproteobacteria</taxon>
        <taxon>Bradymonadales</taxon>
        <taxon>Microvenatoraceae</taxon>
        <taxon>Microvenator</taxon>
    </lineage>
</organism>
<sequence length="623" mass="67806">MRYSLLIAILMLPALAYAETTIPCESLKESVSTAFWTPEALALRLANQTLSAETCAFDTGIRCQGLRSDDFVIDEWEWSAGTWSMAGMELKTSGQSTRIARLTGTPTEFRAENVGVGAFHGDQFDSTTCSWTGVESVGIRAERLQAQAEGLKVNGLPVSGDGSLGLLPPRYATDLTIHEASAAAMLFRFEFPRESLGVGLGTYGSNEWFGAGVVLSQAESAQETDWISVQALWGQEPLISAVGELGIAADSAHRLGFTAFEGSDDVLRLRLGEAKRLDLSRGSSFGLSLRGTNHSFTLFGESSDYQRPGGLGLLFEAASEGPLVRSKTQLLYLGKLFDSSWVHSINAGVGLTHRFGRRALALEPGLNLLGNFGVVPTEVGFEGSTSASLLPELKGEINIEGRFSNFTHILRPKGQISYEVYGFSQRGLLNQDAAPFEFTRRPGLHFGWAGLEQELESREFGLRVPIGMYLDGDAEASRWGLHTGLRVELGNVELGADFRCPSPCQDINWRADSSAQLSKLRAHLWLQDTNESWLDVSGLTTLNLWRAHHTDGDNLGLFGGWNLEYRFHQIRIGTAGLTDTDSTLGVLARARWVFDRAGYAVGVTGVRTTDEEMVVSVGFDSVP</sequence>
<reference evidence="2 3" key="1">
    <citation type="submission" date="2019-08" db="EMBL/GenBank/DDBJ databases">
        <authorList>
            <person name="Liang Q."/>
        </authorList>
    </citation>
    <scope>NUCLEOTIDE SEQUENCE [LARGE SCALE GENOMIC DNA]</scope>
    <source>
        <strain evidence="2 3">V1718</strain>
    </source>
</reference>
<gene>
    <name evidence="2" type="ORF">FRD01_02280</name>
</gene>
<evidence type="ECO:0000256" key="1">
    <source>
        <dbReference type="SAM" id="SignalP"/>
    </source>
</evidence>
<keyword evidence="1" id="KW-0732">Signal</keyword>
<dbReference type="RefSeq" id="WP_146957256.1">
    <property type="nucleotide sequence ID" value="NZ_CP042467.1"/>
</dbReference>
<dbReference type="Proteomes" id="UP000321595">
    <property type="component" value="Chromosome"/>
</dbReference>
<evidence type="ECO:0000313" key="3">
    <source>
        <dbReference type="Proteomes" id="UP000321595"/>
    </source>
</evidence>
<name>A0A5B8XKL5_9DELT</name>
<protein>
    <submittedName>
        <fullName evidence="2">Uncharacterized protein</fullName>
    </submittedName>
</protein>
<evidence type="ECO:0000313" key="2">
    <source>
        <dbReference type="EMBL" id="QED26105.1"/>
    </source>
</evidence>
<keyword evidence="3" id="KW-1185">Reference proteome</keyword>
<proteinExistence type="predicted"/>